<comment type="pathway">
    <text evidence="5">Quinol/quinone metabolism; 1,4-dihydroxy-2-naphthoate biosynthesis; 1,4-dihydroxy-2-naphthoate from chorismate: step 5/7.</text>
</comment>
<dbReference type="UniPathway" id="UPA01057">
    <property type="reaction ID" value="UER00166"/>
</dbReference>
<dbReference type="Pfam" id="PF13193">
    <property type="entry name" value="AMP-binding_C"/>
    <property type="match status" value="1"/>
</dbReference>
<evidence type="ECO:0000259" key="7">
    <source>
        <dbReference type="Pfam" id="PF13193"/>
    </source>
</evidence>
<keyword evidence="4 5" id="KW-0067">ATP-binding</keyword>
<dbReference type="NCBIfam" id="NF002966">
    <property type="entry name" value="PRK03640.1"/>
    <property type="match status" value="1"/>
</dbReference>
<reference evidence="8 9" key="1">
    <citation type="submission" date="2019-11" db="EMBL/GenBank/DDBJ databases">
        <title>Genome sequences of 17 halophilic strains isolated from different environments.</title>
        <authorList>
            <person name="Furrow R.E."/>
        </authorList>
    </citation>
    <scope>NUCLEOTIDE SEQUENCE [LARGE SCALE GENOMIC DNA]</scope>
    <source>
        <strain evidence="8 9">22506_14_FS</strain>
    </source>
</reference>
<evidence type="ECO:0000256" key="2">
    <source>
        <dbReference type="ARBA" id="ARBA00022598"/>
    </source>
</evidence>
<dbReference type="PANTHER" id="PTHR24096">
    <property type="entry name" value="LONG-CHAIN-FATTY-ACID--COA LIGASE"/>
    <property type="match status" value="1"/>
</dbReference>
<gene>
    <name evidence="5 8" type="primary">menE</name>
    <name evidence="8" type="ORF">GLW07_04780</name>
</gene>
<dbReference type="RefSeq" id="WP_160918497.1">
    <property type="nucleotide sequence ID" value="NZ_WMEY01000002.1"/>
</dbReference>
<evidence type="ECO:0000256" key="1">
    <source>
        <dbReference type="ARBA" id="ARBA00022428"/>
    </source>
</evidence>
<feature type="domain" description="AMP-dependent synthetase/ligase" evidence="6">
    <location>
        <begin position="10"/>
        <end position="351"/>
    </location>
</feature>
<dbReference type="InterPro" id="IPR020845">
    <property type="entry name" value="AMP-binding_CS"/>
</dbReference>
<sequence>MDTMPNWLHKRAFMTPDRVALIEKNKQLTYKQLQERAVEMANALKAKGIAKGKHVGFFMENAIESAVCLHALMYIGVIIVPLNHRLTGPELAFQLNDAELSYVITDRSLANKARESLLTIDLFIWEDIRPEAYCLESLQTSIELNQLHTIMYTSGTTGKPKGVMLTYGNHWWSAISSSLNIGLEMHDRWLCAVPLFHMSGLSILLRSVIYGITMVIQKRFDPHAVNQSIQKENITIVSVVSAMLKKMLDDLAEDQYPATLRCMLLGGGPAPYPLLTICEEKQIPVFQTFGMTETASQIVTLSPEYMLDKQGSAGKALFPSEVKISHNHKELSPREHGEILVKGPTVTKGYWKREGATSEAFEDGWLHTGDIGFVDEDGFLFVLDRRKDLILSGGENVYPAEIEAAILEHIDIEDAGVTGVKDPHWGEVPAAFVVSKNPMLTDHQLLDYLSDRLARYKLPKSITFVQALPRNGANKLQRNLLASEAE</sequence>
<dbReference type="Proteomes" id="UP000447833">
    <property type="component" value="Unassembled WGS sequence"/>
</dbReference>
<dbReference type="Gene3D" id="3.40.50.12780">
    <property type="entry name" value="N-terminal domain of ligase-like"/>
    <property type="match status" value="1"/>
</dbReference>
<dbReference type="EMBL" id="WMEY01000002">
    <property type="protein sequence ID" value="MYL62667.1"/>
    <property type="molecule type" value="Genomic_DNA"/>
</dbReference>
<dbReference type="GO" id="GO:0009234">
    <property type="term" value="P:menaquinone biosynthetic process"/>
    <property type="evidence" value="ECO:0007669"/>
    <property type="project" value="UniProtKB-UniRule"/>
</dbReference>
<evidence type="ECO:0000256" key="4">
    <source>
        <dbReference type="ARBA" id="ARBA00022840"/>
    </source>
</evidence>
<dbReference type="InterPro" id="IPR025110">
    <property type="entry name" value="AMP-bd_C"/>
</dbReference>
<dbReference type="AlphaFoldDB" id="A0A845ESX5"/>
<protein>
    <recommendedName>
        <fullName evidence="5">2-succinylbenzoate--CoA ligase</fullName>
        <ecNumber evidence="5">6.2.1.26</ecNumber>
    </recommendedName>
    <alternativeName>
        <fullName evidence="5">o-succinylbenzoyl-CoA synthetase</fullName>
        <shortName evidence="5">OSB-CoA synthetase</shortName>
    </alternativeName>
</protein>
<dbReference type="Pfam" id="PF00501">
    <property type="entry name" value="AMP-binding"/>
    <property type="match status" value="1"/>
</dbReference>
<dbReference type="InterPro" id="IPR042099">
    <property type="entry name" value="ANL_N_sf"/>
</dbReference>
<evidence type="ECO:0000313" key="8">
    <source>
        <dbReference type="EMBL" id="MYL62667.1"/>
    </source>
</evidence>
<comment type="pathway">
    <text evidence="5">Quinol/quinone metabolism; menaquinone biosynthesis.</text>
</comment>
<evidence type="ECO:0000313" key="9">
    <source>
        <dbReference type="Proteomes" id="UP000447833"/>
    </source>
</evidence>
<comment type="caution">
    <text evidence="8">The sequence shown here is derived from an EMBL/GenBank/DDBJ whole genome shotgun (WGS) entry which is preliminary data.</text>
</comment>
<dbReference type="PANTHER" id="PTHR24096:SF149">
    <property type="entry name" value="AMP-BINDING DOMAIN-CONTAINING PROTEIN-RELATED"/>
    <property type="match status" value="1"/>
</dbReference>
<dbReference type="PROSITE" id="PS00455">
    <property type="entry name" value="AMP_BINDING"/>
    <property type="match status" value="1"/>
</dbReference>
<dbReference type="Gene3D" id="3.30.300.30">
    <property type="match status" value="1"/>
</dbReference>
<proteinExistence type="inferred from homology"/>
<dbReference type="NCBIfam" id="TIGR01923">
    <property type="entry name" value="menE"/>
    <property type="match status" value="1"/>
</dbReference>
<evidence type="ECO:0000259" key="6">
    <source>
        <dbReference type="Pfam" id="PF00501"/>
    </source>
</evidence>
<keyword evidence="3 5" id="KW-0547">Nucleotide-binding</keyword>
<dbReference type="InterPro" id="IPR045851">
    <property type="entry name" value="AMP-bd_C_sf"/>
</dbReference>
<dbReference type="EC" id="6.2.1.26" evidence="5"/>
<accession>A0A845ESX5</accession>
<dbReference type="HAMAP" id="MF_00731">
    <property type="entry name" value="MenE"/>
    <property type="match status" value="1"/>
</dbReference>
<comment type="catalytic activity">
    <reaction evidence="5">
        <text>2-succinylbenzoate + ATP + CoA = 2-succinylbenzoyl-CoA + AMP + diphosphate</text>
        <dbReference type="Rhea" id="RHEA:17009"/>
        <dbReference type="ChEBI" id="CHEBI:18325"/>
        <dbReference type="ChEBI" id="CHEBI:30616"/>
        <dbReference type="ChEBI" id="CHEBI:33019"/>
        <dbReference type="ChEBI" id="CHEBI:57287"/>
        <dbReference type="ChEBI" id="CHEBI:57364"/>
        <dbReference type="ChEBI" id="CHEBI:456215"/>
        <dbReference type="EC" id="6.2.1.26"/>
    </reaction>
</comment>
<dbReference type="SUPFAM" id="SSF56801">
    <property type="entry name" value="Acetyl-CoA synthetase-like"/>
    <property type="match status" value="1"/>
</dbReference>
<keyword evidence="2 5" id="KW-0436">Ligase</keyword>
<feature type="domain" description="AMP-binding enzyme C-terminal" evidence="7">
    <location>
        <begin position="401"/>
        <end position="475"/>
    </location>
</feature>
<evidence type="ECO:0000256" key="5">
    <source>
        <dbReference type="HAMAP-Rule" id="MF_00731"/>
    </source>
</evidence>
<keyword evidence="1 5" id="KW-0474">Menaquinone biosynthesis</keyword>
<dbReference type="UniPathway" id="UPA00079"/>
<name>A0A845ESX5_9BACL</name>
<comment type="function">
    <text evidence="5">Converts 2-succinylbenzoate (OSB) to 2-succinylbenzoyl-CoA (OSB-CoA).</text>
</comment>
<dbReference type="InterPro" id="IPR000873">
    <property type="entry name" value="AMP-dep_synth/lig_dom"/>
</dbReference>
<evidence type="ECO:0000256" key="3">
    <source>
        <dbReference type="ARBA" id="ARBA00022741"/>
    </source>
</evidence>
<dbReference type="GO" id="GO:0008756">
    <property type="term" value="F:o-succinylbenzoate-CoA ligase activity"/>
    <property type="evidence" value="ECO:0007669"/>
    <property type="project" value="UniProtKB-UniRule"/>
</dbReference>
<dbReference type="GO" id="GO:0005524">
    <property type="term" value="F:ATP binding"/>
    <property type="evidence" value="ECO:0007669"/>
    <property type="project" value="UniProtKB-KW"/>
</dbReference>
<dbReference type="InterPro" id="IPR010192">
    <property type="entry name" value="MenE"/>
</dbReference>
<organism evidence="8 9">
    <name type="scientific">Guptibacillus hwajinpoensis</name>
    <dbReference type="NCBI Taxonomy" id="208199"/>
    <lineage>
        <taxon>Bacteria</taxon>
        <taxon>Bacillati</taxon>
        <taxon>Bacillota</taxon>
        <taxon>Bacilli</taxon>
        <taxon>Bacillales</taxon>
        <taxon>Guptibacillaceae</taxon>
        <taxon>Guptibacillus</taxon>
    </lineage>
</organism>
<comment type="similarity">
    <text evidence="5">Belongs to the ATP-dependent AMP-binding enzyme family. MenE subfamily.</text>
</comment>